<sequence>MCGINSLTEDPTPGGEIVRGASGQPTGLLKDEAMRLASELIPAPTDKHKREAVLYAAQLLLSHGVTMVLDMGYAPLDAAGSRIDLQHVLEPLAEEGKLPLRVQAFLPLPACYRGLRATELAEQLAGAHPSGLQVALHAIGDRALQGLRSWARMRRPTRRTCPWTARWL</sequence>
<accession>A0AAW1RQW7</accession>
<dbReference type="PANTHER" id="PTHR22642">
    <property type="entry name" value="IMIDAZOLONEPROPIONASE"/>
    <property type="match status" value="1"/>
</dbReference>
<feature type="region of interest" description="Disordered" evidence="1">
    <location>
        <begin position="1"/>
        <end position="24"/>
    </location>
</feature>
<dbReference type="PANTHER" id="PTHR22642:SF2">
    <property type="entry name" value="PROTEIN LONG AFTER FAR-RED 3"/>
    <property type="match status" value="1"/>
</dbReference>
<organism evidence="3 4">
    <name type="scientific">Elliptochloris bilobata</name>
    <dbReference type="NCBI Taxonomy" id="381761"/>
    <lineage>
        <taxon>Eukaryota</taxon>
        <taxon>Viridiplantae</taxon>
        <taxon>Chlorophyta</taxon>
        <taxon>core chlorophytes</taxon>
        <taxon>Trebouxiophyceae</taxon>
        <taxon>Trebouxiophyceae incertae sedis</taxon>
        <taxon>Elliptochloris clade</taxon>
        <taxon>Elliptochloris</taxon>
    </lineage>
</organism>
<evidence type="ECO:0000259" key="2">
    <source>
        <dbReference type="Pfam" id="PF07969"/>
    </source>
</evidence>
<name>A0AAW1RQW7_9CHLO</name>
<dbReference type="Proteomes" id="UP001445335">
    <property type="component" value="Unassembled WGS sequence"/>
</dbReference>
<gene>
    <name evidence="3" type="ORF">WJX81_001543</name>
</gene>
<protein>
    <recommendedName>
        <fullName evidence="2">Amidohydrolase 3 domain-containing protein</fullName>
    </recommendedName>
</protein>
<dbReference type="InterPro" id="IPR032466">
    <property type="entry name" value="Metal_Hydrolase"/>
</dbReference>
<evidence type="ECO:0000256" key="1">
    <source>
        <dbReference type="SAM" id="MobiDB-lite"/>
    </source>
</evidence>
<comment type="caution">
    <text evidence="3">The sequence shown here is derived from an EMBL/GenBank/DDBJ whole genome shotgun (WGS) entry which is preliminary data.</text>
</comment>
<dbReference type="InterPro" id="IPR013108">
    <property type="entry name" value="Amidohydro_3"/>
</dbReference>
<keyword evidence="4" id="KW-1185">Reference proteome</keyword>
<feature type="domain" description="Amidohydrolase 3" evidence="2">
    <location>
        <begin position="2"/>
        <end position="103"/>
    </location>
</feature>
<evidence type="ECO:0000313" key="3">
    <source>
        <dbReference type="EMBL" id="KAK9836104.1"/>
    </source>
</evidence>
<dbReference type="Pfam" id="PF07969">
    <property type="entry name" value="Amidohydro_3"/>
    <property type="match status" value="1"/>
</dbReference>
<dbReference type="SUPFAM" id="SSF51556">
    <property type="entry name" value="Metallo-dependent hydrolases"/>
    <property type="match status" value="1"/>
</dbReference>
<proteinExistence type="predicted"/>
<dbReference type="Gene3D" id="3.10.310.70">
    <property type="match status" value="1"/>
</dbReference>
<dbReference type="EMBL" id="JALJOU010000026">
    <property type="protein sequence ID" value="KAK9836104.1"/>
    <property type="molecule type" value="Genomic_DNA"/>
</dbReference>
<evidence type="ECO:0000313" key="4">
    <source>
        <dbReference type="Proteomes" id="UP001445335"/>
    </source>
</evidence>
<reference evidence="3 4" key="1">
    <citation type="journal article" date="2024" name="Nat. Commun.">
        <title>Phylogenomics reveals the evolutionary origins of lichenization in chlorophyte algae.</title>
        <authorList>
            <person name="Puginier C."/>
            <person name="Libourel C."/>
            <person name="Otte J."/>
            <person name="Skaloud P."/>
            <person name="Haon M."/>
            <person name="Grisel S."/>
            <person name="Petersen M."/>
            <person name="Berrin J.G."/>
            <person name="Delaux P.M."/>
            <person name="Dal Grande F."/>
            <person name="Keller J."/>
        </authorList>
    </citation>
    <scope>NUCLEOTIDE SEQUENCE [LARGE SCALE GENOMIC DNA]</scope>
    <source>
        <strain evidence="3 4">SAG 245.80</strain>
    </source>
</reference>
<dbReference type="AlphaFoldDB" id="A0AAW1RQW7"/>
<dbReference type="Gene3D" id="3.20.20.140">
    <property type="entry name" value="Metal-dependent hydrolases"/>
    <property type="match status" value="1"/>
</dbReference>